<dbReference type="SUPFAM" id="SSF53756">
    <property type="entry name" value="UDP-Glycosyltransferase/glycogen phosphorylase"/>
    <property type="match status" value="1"/>
</dbReference>
<dbReference type="CDD" id="cd03786">
    <property type="entry name" value="GTB_UDP-GlcNAc_2-Epimerase"/>
    <property type="match status" value="1"/>
</dbReference>
<dbReference type="PANTHER" id="PTHR43174:SF1">
    <property type="entry name" value="UDP-N-ACETYLGLUCOSAMINE 2-EPIMERASE"/>
    <property type="match status" value="1"/>
</dbReference>
<dbReference type="Proteomes" id="UP000389128">
    <property type="component" value="Unassembled WGS sequence"/>
</dbReference>
<dbReference type="RefSeq" id="WP_148579609.1">
    <property type="nucleotide sequence ID" value="NZ_JAVEUW010000004.1"/>
</dbReference>
<dbReference type="Pfam" id="PF02350">
    <property type="entry name" value="Epimerase_2"/>
    <property type="match status" value="1"/>
</dbReference>
<evidence type="ECO:0000313" key="4">
    <source>
        <dbReference type="Proteomes" id="UP000389128"/>
    </source>
</evidence>
<evidence type="ECO:0000256" key="1">
    <source>
        <dbReference type="RuleBase" id="RU003513"/>
    </source>
</evidence>
<feature type="domain" description="UDP-N-acetylglucosamine 2-epimerase" evidence="2">
    <location>
        <begin position="29"/>
        <end position="362"/>
    </location>
</feature>
<comment type="similarity">
    <text evidence="1">Belongs to the UDP-N-acetylglucosamine 2-epimerase family.</text>
</comment>
<keyword evidence="1 3" id="KW-0413">Isomerase</keyword>
<accession>A0A6C2CPG3</accession>
<keyword evidence="4" id="KW-1185">Reference proteome</keyword>
<dbReference type="InterPro" id="IPR003331">
    <property type="entry name" value="UDP_GlcNAc_Epimerase_2_dom"/>
</dbReference>
<dbReference type="GO" id="GO:0008761">
    <property type="term" value="F:UDP-N-acetylglucosamine 2-epimerase activity"/>
    <property type="evidence" value="ECO:0007669"/>
    <property type="project" value="UniProtKB-EC"/>
</dbReference>
<dbReference type="Gene3D" id="3.40.50.2000">
    <property type="entry name" value="Glycogen Phosphorylase B"/>
    <property type="match status" value="2"/>
</dbReference>
<gene>
    <name evidence="3" type="ORF">ETQ85_13530</name>
</gene>
<dbReference type="InterPro" id="IPR029767">
    <property type="entry name" value="WecB-like"/>
</dbReference>
<name>A0A6C2CPG3_9RHOO</name>
<dbReference type="EC" id="5.1.3.14" evidence="3"/>
<reference evidence="3 4" key="1">
    <citation type="submission" date="2019-01" db="EMBL/GenBank/DDBJ databases">
        <title>Zoogloea oleivorans genome sequencing and assembly.</title>
        <authorList>
            <person name="Tancsics A."/>
            <person name="Farkas M."/>
            <person name="Kriszt B."/>
            <person name="Maroti G."/>
            <person name="Horvath B."/>
        </authorList>
    </citation>
    <scope>NUCLEOTIDE SEQUENCE [LARGE SCALE GENOMIC DNA]</scope>
    <source>
        <strain evidence="3 4">Buc</strain>
    </source>
</reference>
<protein>
    <submittedName>
        <fullName evidence="3">UDP-N-acetylglucosamine 2-epimerase (Non-hydrolyzing)</fullName>
        <ecNumber evidence="3">5.1.3.14</ecNumber>
    </submittedName>
</protein>
<dbReference type="PANTHER" id="PTHR43174">
    <property type="entry name" value="UDP-N-ACETYLGLUCOSAMINE 2-EPIMERASE"/>
    <property type="match status" value="1"/>
</dbReference>
<organism evidence="3 4">
    <name type="scientific">Zoogloea oleivorans</name>
    <dbReference type="NCBI Taxonomy" id="1552750"/>
    <lineage>
        <taxon>Bacteria</taxon>
        <taxon>Pseudomonadati</taxon>
        <taxon>Pseudomonadota</taxon>
        <taxon>Betaproteobacteria</taxon>
        <taxon>Rhodocyclales</taxon>
        <taxon>Zoogloeaceae</taxon>
        <taxon>Zoogloea</taxon>
    </lineage>
</organism>
<comment type="caution">
    <text evidence="3">The sequence shown here is derived from an EMBL/GenBank/DDBJ whole genome shotgun (WGS) entry which is preliminary data.</text>
</comment>
<evidence type="ECO:0000259" key="2">
    <source>
        <dbReference type="Pfam" id="PF02350"/>
    </source>
</evidence>
<evidence type="ECO:0000313" key="3">
    <source>
        <dbReference type="EMBL" id="TYC55917.1"/>
    </source>
</evidence>
<dbReference type="OrthoDB" id="9803238at2"/>
<dbReference type="EMBL" id="SDKK01000012">
    <property type="protein sequence ID" value="TYC55917.1"/>
    <property type="molecule type" value="Genomic_DNA"/>
</dbReference>
<proteinExistence type="inferred from homology"/>
<dbReference type="AlphaFoldDB" id="A0A6C2CPG3"/>
<dbReference type="NCBIfam" id="TIGR00236">
    <property type="entry name" value="wecB"/>
    <property type="match status" value="1"/>
</dbReference>
<sequence length="369" mass="40431">MSRSLIYLVAGARPNFMKIAPIVRALQARADRFEFRIIHTGQHYDREMSDVFFDELGIPKPDYHLEAGGGSHATQTAKIMVAFEEICQNARPDCVLVVGDVNSTLACSIDAKKLNIPVAHVEAGLRSGDMRMPEEINRLVTDSISDWFFCTEPAGVDNLMKEGKSADAVFHVGHVMVDNLLFQRDKLDASDKSGMETEAIKAKYPKYGVVTLHRPSNVDDEANLRGIAGALKQIAGELPLIFPVHPRTRGNLEKFGLDLGPNVVLTKPQSYMEFLNLWKDAALIMTDSGGLQEETTALGVPCLTLRENTERPVTVDEGSNVLVGTDPARILEEAAKVLAGQGKQGCRPVLWDGKAAERTVAELDRLLPA</sequence>